<evidence type="ECO:0000313" key="5">
    <source>
        <dbReference type="Proteomes" id="UP000018769"/>
    </source>
</evidence>
<evidence type="ECO:0000256" key="1">
    <source>
        <dbReference type="ARBA" id="ARBA00022737"/>
    </source>
</evidence>
<dbReference type="RefSeq" id="WP_023793021.1">
    <property type="nucleotide sequence ID" value="NC_023003.1"/>
</dbReference>
<dbReference type="InterPro" id="IPR002110">
    <property type="entry name" value="Ankyrin_rpt"/>
</dbReference>
<keyword evidence="1" id="KW-0677">Repeat</keyword>
<dbReference type="AlphaFoldDB" id="V6DHK6"/>
<keyword evidence="2 3" id="KW-0040">ANK repeat</keyword>
<dbReference type="Pfam" id="PF12796">
    <property type="entry name" value="Ank_2"/>
    <property type="match status" value="1"/>
</dbReference>
<dbReference type="PROSITE" id="PS50088">
    <property type="entry name" value="ANK_REPEAT"/>
    <property type="match status" value="2"/>
</dbReference>
<dbReference type="eggNOG" id="COG0666">
    <property type="taxonomic scope" value="Bacteria"/>
</dbReference>
<dbReference type="EMBL" id="HG793133">
    <property type="protein sequence ID" value="CDK31030.1"/>
    <property type="molecule type" value="Genomic_DNA"/>
</dbReference>
<dbReference type="OrthoDB" id="9812708at2"/>
<evidence type="ECO:0000256" key="3">
    <source>
        <dbReference type="PROSITE-ProRule" id="PRU00023"/>
    </source>
</evidence>
<evidence type="ECO:0000313" key="4">
    <source>
        <dbReference type="EMBL" id="CDK31030.1"/>
    </source>
</evidence>
<dbReference type="PANTHER" id="PTHR24188">
    <property type="entry name" value="ANKYRIN REPEAT PROTEIN"/>
    <property type="match status" value="1"/>
</dbReference>
<feature type="repeat" description="ANK" evidence="3">
    <location>
        <begin position="246"/>
        <end position="278"/>
    </location>
</feature>
<protein>
    <submittedName>
        <fullName evidence="4">Ankyrin repeats containing protein</fullName>
    </submittedName>
</protein>
<dbReference type="Gene3D" id="1.25.40.20">
    <property type="entry name" value="Ankyrin repeat-containing domain"/>
    <property type="match status" value="1"/>
</dbReference>
<reference evidence="4 5" key="1">
    <citation type="journal article" date="2015" name="Biol. Direct">
        <title>Babela massiliensis, a representative of a widespread bacterial phylum with unusual adaptations to parasitism in amoebae.</title>
        <authorList>
            <person name="Pagnier I."/>
            <person name="Yutin N."/>
            <person name="Croce O."/>
            <person name="Makarova K.S."/>
            <person name="Wolf Y.I."/>
            <person name="Benamar S."/>
            <person name="Raoult D."/>
            <person name="Koonin E.V."/>
            <person name="La Scola B."/>
        </authorList>
    </citation>
    <scope>NUCLEOTIDE SEQUENCE [LARGE SCALE GENOMIC DNA]</scope>
    <source>
        <strain evidence="5">BABL1</strain>
    </source>
</reference>
<dbReference type="InterPro" id="IPR036770">
    <property type="entry name" value="Ankyrin_rpt-contain_sf"/>
</dbReference>
<dbReference type="PROSITE" id="PS50297">
    <property type="entry name" value="ANK_REP_REGION"/>
    <property type="match status" value="1"/>
</dbReference>
<dbReference type="KEGG" id="dpb:BABL1_gene_741"/>
<dbReference type="Proteomes" id="UP000018769">
    <property type="component" value="Chromosome I"/>
</dbReference>
<feature type="repeat" description="ANK" evidence="3">
    <location>
        <begin position="211"/>
        <end position="245"/>
    </location>
</feature>
<dbReference type="STRING" id="673862.BABL1_gene_741"/>
<dbReference type="HOGENOM" id="CLU_796152_0_0_7"/>
<keyword evidence="5" id="KW-1185">Reference proteome</keyword>
<evidence type="ECO:0000256" key="2">
    <source>
        <dbReference type="ARBA" id="ARBA00023043"/>
    </source>
</evidence>
<organism evidence="4 5">
    <name type="scientific">Candidatus Babela massiliensis</name>
    <dbReference type="NCBI Taxonomy" id="673862"/>
    <lineage>
        <taxon>Bacteria</taxon>
        <taxon>Candidatus Babelota</taxon>
        <taxon>Candidatus Babeliae</taxon>
        <taxon>Candidatus Babeliales</taxon>
        <taxon>Candidatus Babeliaceae</taxon>
        <taxon>Candidatus Babela</taxon>
    </lineage>
</organism>
<name>V6DHK6_9BACT</name>
<dbReference type="SMART" id="SM00248">
    <property type="entry name" value="ANK"/>
    <property type="match status" value="4"/>
</dbReference>
<proteinExistence type="predicted"/>
<dbReference type="SUPFAM" id="SSF48403">
    <property type="entry name" value="Ankyrin repeat"/>
    <property type="match status" value="1"/>
</dbReference>
<accession>V6DHK6</accession>
<dbReference type="PANTHER" id="PTHR24188:SF29">
    <property type="entry name" value="GH09064P"/>
    <property type="match status" value="1"/>
</dbReference>
<gene>
    <name evidence="4" type="ORF">BABL1_gene_741</name>
</gene>
<sequence>MKKFSIPIFIILGLIQGSNFLFSMRKNESEEIKKQLPSLPNELWASILEKAIIHKMLSGDLIRKHLQEFAGIMGKFRGIEAANKYFEKLFYIATKDLDLVAIKDLGLSIDQFNAFIKDKKFKDDIKIKFDQIAKLDIQLFNLLNATNFLSGPTFSLGLPEMKQLIKNGANKSLLDLKLLSILNRGYYDKDYPDAAKIIEAGANPNLRSSQKGMTILMKGLDAGTINATLIKWFVENGVDINLQDNYGNTPLIKAAQSGKSNVVKFFITKKADIYHENREGDTALTISLRNFRPEIAKYLILKGAIKGKSQDYKNKTLRIATEKSQVFPDMNYKQVIDMLIKRGAKLDQ</sequence>